<keyword evidence="2" id="KW-0812">Transmembrane</keyword>
<comment type="caution">
    <text evidence="3">The sequence shown here is derived from an EMBL/GenBank/DDBJ whole genome shotgun (WGS) entry which is preliminary data.</text>
</comment>
<feature type="transmembrane region" description="Helical" evidence="2">
    <location>
        <begin position="185"/>
        <end position="209"/>
    </location>
</feature>
<keyword evidence="2" id="KW-0472">Membrane</keyword>
<evidence type="ECO:0000313" key="4">
    <source>
        <dbReference type="Proteomes" id="UP000247498"/>
    </source>
</evidence>
<dbReference type="OrthoDB" id="496991at2759"/>
<dbReference type="EMBL" id="BDRX01000028">
    <property type="protein sequence ID" value="GBF91906.1"/>
    <property type="molecule type" value="Genomic_DNA"/>
</dbReference>
<feature type="transmembrane region" description="Helical" evidence="2">
    <location>
        <begin position="96"/>
        <end position="123"/>
    </location>
</feature>
<dbReference type="PANTHER" id="PTHR34370:SF1">
    <property type="entry name" value="OS04G0600100 PROTEIN"/>
    <property type="match status" value="1"/>
</dbReference>
<name>A0A2V0NWA8_9CHLO</name>
<reference evidence="3 4" key="1">
    <citation type="journal article" date="2018" name="Sci. Rep.">
        <title>Raphidocelis subcapitata (=Pseudokirchneriella subcapitata) provides an insight into genome evolution and environmental adaptations in the Sphaeropleales.</title>
        <authorList>
            <person name="Suzuki S."/>
            <person name="Yamaguchi H."/>
            <person name="Nakajima N."/>
            <person name="Kawachi M."/>
        </authorList>
    </citation>
    <scope>NUCLEOTIDE SEQUENCE [LARGE SCALE GENOMIC DNA]</scope>
    <source>
        <strain evidence="3 4">NIES-35</strain>
    </source>
</reference>
<dbReference type="InParanoid" id="A0A2V0NWA8"/>
<feature type="region of interest" description="Disordered" evidence="1">
    <location>
        <begin position="46"/>
        <end position="66"/>
    </location>
</feature>
<evidence type="ECO:0000313" key="3">
    <source>
        <dbReference type="EMBL" id="GBF91906.1"/>
    </source>
</evidence>
<dbReference type="AlphaFoldDB" id="A0A2V0NWA8"/>
<proteinExistence type="predicted"/>
<dbReference type="Proteomes" id="UP000247498">
    <property type="component" value="Unassembled WGS sequence"/>
</dbReference>
<accession>A0A2V0NWA8</accession>
<feature type="region of interest" description="Disordered" evidence="1">
    <location>
        <begin position="1"/>
        <end position="26"/>
    </location>
</feature>
<feature type="transmembrane region" description="Helical" evidence="2">
    <location>
        <begin position="135"/>
        <end position="153"/>
    </location>
</feature>
<gene>
    <name evidence="3" type="ORF">Rsub_04630</name>
</gene>
<protein>
    <submittedName>
        <fullName evidence="3">Uncharacterized protein</fullName>
    </submittedName>
</protein>
<keyword evidence="4" id="KW-1185">Reference proteome</keyword>
<evidence type="ECO:0000256" key="2">
    <source>
        <dbReference type="SAM" id="Phobius"/>
    </source>
</evidence>
<keyword evidence="2" id="KW-1133">Transmembrane helix</keyword>
<dbReference type="PANTHER" id="PTHR34370">
    <property type="entry name" value="OS04G0600100 PROTEIN"/>
    <property type="match status" value="1"/>
</dbReference>
<organism evidence="3 4">
    <name type="scientific">Raphidocelis subcapitata</name>
    <dbReference type="NCBI Taxonomy" id="307507"/>
    <lineage>
        <taxon>Eukaryota</taxon>
        <taxon>Viridiplantae</taxon>
        <taxon>Chlorophyta</taxon>
        <taxon>core chlorophytes</taxon>
        <taxon>Chlorophyceae</taxon>
        <taxon>CS clade</taxon>
        <taxon>Sphaeropleales</taxon>
        <taxon>Selenastraceae</taxon>
        <taxon>Raphidocelis</taxon>
    </lineage>
</organism>
<evidence type="ECO:0000256" key="1">
    <source>
        <dbReference type="SAM" id="MobiDB-lite"/>
    </source>
</evidence>
<sequence length="223" mass="23002">MHAFAQSARSPALFNRGGLSGPPQPAHWRLGIRTISPLRVPASAAGSAGAADGSGDSSGAGAASSSGAAAAPQGVVERAQRWLSSGKVDKQKLAEYGLGAFAAYGIISNLNAGVLMTTAWLAVVRRTGVSPLEGQWGQFLAIYAGLWVGASFMRPIRLSMALAAAPLVNAFLDSTQRRLKVNKGVAFGILLGMIAVGSFTVIFGTIWAVGGFPNGLPQVPWKR</sequence>